<dbReference type="PROSITE" id="PS50109">
    <property type="entry name" value="HIS_KIN"/>
    <property type="match status" value="1"/>
</dbReference>
<feature type="region of interest" description="Disordered" evidence="7">
    <location>
        <begin position="1299"/>
        <end position="1338"/>
    </location>
</feature>
<dbReference type="Pfam" id="PF00512">
    <property type="entry name" value="HisKA"/>
    <property type="match status" value="1"/>
</dbReference>
<dbReference type="PANTHER" id="PTHR45339:SF1">
    <property type="entry name" value="HYBRID SIGNAL TRANSDUCTION HISTIDINE KINASE J"/>
    <property type="match status" value="1"/>
</dbReference>
<dbReference type="SMART" id="SM00086">
    <property type="entry name" value="PAC"/>
    <property type="match status" value="4"/>
</dbReference>
<feature type="region of interest" description="Disordered" evidence="7">
    <location>
        <begin position="1"/>
        <end position="31"/>
    </location>
</feature>
<dbReference type="CDD" id="cd16922">
    <property type="entry name" value="HATPase_EvgS-ArcB-TorS-like"/>
    <property type="match status" value="1"/>
</dbReference>
<dbReference type="Gene3D" id="3.40.50.2300">
    <property type="match status" value="1"/>
</dbReference>
<evidence type="ECO:0000256" key="1">
    <source>
        <dbReference type="ARBA" id="ARBA00000085"/>
    </source>
</evidence>
<dbReference type="Gene3D" id="3.30.565.10">
    <property type="entry name" value="Histidine kinase-like ATPase, C-terminal domain"/>
    <property type="match status" value="1"/>
</dbReference>
<dbReference type="SMART" id="SM00387">
    <property type="entry name" value="HATPase_c"/>
    <property type="match status" value="1"/>
</dbReference>
<dbReference type="eggNOG" id="COG2205">
    <property type="taxonomic scope" value="Bacteria"/>
</dbReference>
<dbReference type="InterPro" id="IPR005467">
    <property type="entry name" value="His_kinase_dom"/>
</dbReference>
<keyword evidence="8" id="KW-1133">Transmembrane helix</keyword>
<dbReference type="PRINTS" id="PR00344">
    <property type="entry name" value="BCTRLSENSOR"/>
</dbReference>
<feature type="transmembrane region" description="Helical" evidence="8">
    <location>
        <begin position="39"/>
        <end position="60"/>
    </location>
</feature>
<dbReference type="InterPro" id="IPR036097">
    <property type="entry name" value="HisK_dim/P_sf"/>
</dbReference>
<evidence type="ECO:0000259" key="9">
    <source>
        <dbReference type="PROSITE" id="PS50109"/>
    </source>
</evidence>
<dbReference type="EMBL" id="CP001197">
    <property type="protein sequence ID" value="ACL09314.1"/>
    <property type="molecule type" value="Genomic_DNA"/>
</dbReference>
<dbReference type="Pfam" id="PF08448">
    <property type="entry name" value="PAS_4"/>
    <property type="match status" value="1"/>
</dbReference>
<keyword evidence="11" id="KW-0418">Kinase</keyword>
<evidence type="ECO:0000256" key="3">
    <source>
        <dbReference type="ARBA" id="ARBA00022553"/>
    </source>
</evidence>
<dbReference type="InterPro" id="IPR035965">
    <property type="entry name" value="PAS-like_dom_sf"/>
</dbReference>
<dbReference type="SMART" id="SM00448">
    <property type="entry name" value="REC"/>
    <property type="match status" value="1"/>
</dbReference>
<feature type="domain" description="Histidine kinase" evidence="9">
    <location>
        <begin position="1064"/>
        <end position="1295"/>
    </location>
</feature>
<dbReference type="InterPro" id="IPR003661">
    <property type="entry name" value="HisK_dim/P_dom"/>
</dbReference>
<dbReference type="CDD" id="cd12914">
    <property type="entry name" value="PDC1_DGC_like"/>
    <property type="match status" value="1"/>
</dbReference>
<evidence type="ECO:0000256" key="8">
    <source>
        <dbReference type="SAM" id="Phobius"/>
    </source>
</evidence>
<dbReference type="Gene3D" id="1.10.287.130">
    <property type="match status" value="1"/>
</dbReference>
<dbReference type="PROSITE" id="PS50110">
    <property type="entry name" value="RESPONSE_REGULATORY"/>
    <property type="match status" value="1"/>
</dbReference>
<dbReference type="InterPro" id="IPR001610">
    <property type="entry name" value="PAC"/>
</dbReference>
<dbReference type="SUPFAM" id="SSF55874">
    <property type="entry name" value="ATPase domain of HSP90 chaperone/DNA topoisomerase II/histidine kinase"/>
    <property type="match status" value="1"/>
</dbReference>
<feature type="domain" description="Response regulatory" evidence="10">
    <location>
        <begin position="1345"/>
        <end position="1478"/>
    </location>
</feature>
<keyword evidence="8" id="KW-0812">Transmembrane</keyword>
<proteinExistence type="predicted"/>
<dbReference type="CDD" id="cd17546">
    <property type="entry name" value="REC_hyHK_CKI1_RcsC-like"/>
    <property type="match status" value="1"/>
</dbReference>
<dbReference type="Gene3D" id="3.30.450.20">
    <property type="entry name" value="PAS domain"/>
    <property type="match status" value="6"/>
</dbReference>
<keyword evidence="6" id="KW-0175">Coiled coil</keyword>
<reference evidence="11" key="1">
    <citation type="submission" date="2008-10" db="EMBL/GenBank/DDBJ databases">
        <title>Complete sequence of Desulfovibrio vulgaris str. 'Miyazaki F'.</title>
        <authorList>
            <person name="Lucas S."/>
            <person name="Copeland A."/>
            <person name="Lapidus A."/>
            <person name="Glavina del Rio T."/>
            <person name="Dalin E."/>
            <person name="Tice H."/>
            <person name="Bruce D."/>
            <person name="Goodwin L."/>
            <person name="Pitluck S."/>
            <person name="Sims D."/>
            <person name="Brettin T."/>
            <person name="Detter J.C."/>
            <person name="Han C."/>
            <person name="Larimer F."/>
            <person name="Land M."/>
            <person name="Hauser L."/>
            <person name="Kyrpides N."/>
            <person name="Mikhailova N."/>
            <person name="Hazen T.C."/>
            <person name="Richardson P."/>
        </authorList>
    </citation>
    <scope>NUCLEOTIDE SEQUENCE</scope>
    <source>
        <strain evidence="11">Miyazaki F</strain>
    </source>
</reference>
<dbReference type="InterPro" id="IPR001789">
    <property type="entry name" value="Sig_transdc_resp-reg_receiver"/>
</dbReference>
<dbReference type="CDD" id="cd00082">
    <property type="entry name" value="HisKA"/>
    <property type="match status" value="1"/>
</dbReference>
<dbReference type="SUPFAM" id="SSF55785">
    <property type="entry name" value="PYP-like sensor domain (PAS domain)"/>
    <property type="match status" value="5"/>
</dbReference>
<organism evidence="11">
    <name type="scientific">Nitratidesulfovibrio vulgaris (strain DSM 19637 / Miyazaki F)</name>
    <name type="common">Desulfovibrio vulgaris</name>
    <dbReference type="NCBI Taxonomy" id="883"/>
    <lineage>
        <taxon>Bacteria</taxon>
        <taxon>Pseudomonadati</taxon>
        <taxon>Thermodesulfobacteriota</taxon>
        <taxon>Desulfovibrionia</taxon>
        <taxon>Desulfovibrionales</taxon>
        <taxon>Desulfovibrionaceae</taxon>
        <taxon>Nitratidesulfovibrio</taxon>
    </lineage>
</organism>
<dbReference type="SUPFAM" id="SSF47384">
    <property type="entry name" value="Homodimeric domain of signal transducing histidine kinase"/>
    <property type="match status" value="1"/>
</dbReference>
<feature type="coiled-coil region" evidence="6">
    <location>
        <begin position="1034"/>
        <end position="1064"/>
    </location>
</feature>
<name>B8DIL6_NITV9</name>
<dbReference type="PANTHER" id="PTHR45339">
    <property type="entry name" value="HYBRID SIGNAL TRANSDUCTION HISTIDINE KINASE J"/>
    <property type="match status" value="1"/>
</dbReference>
<evidence type="ECO:0000256" key="6">
    <source>
        <dbReference type="SAM" id="Coils"/>
    </source>
</evidence>
<comment type="catalytic activity">
    <reaction evidence="1">
        <text>ATP + protein L-histidine = ADP + protein N-phospho-L-histidine.</text>
        <dbReference type="EC" id="2.7.13.3"/>
    </reaction>
</comment>
<protein>
    <recommendedName>
        <fullName evidence="2">histidine kinase</fullName>
        <ecNumber evidence="2">2.7.13.3</ecNumber>
    </recommendedName>
</protein>
<evidence type="ECO:0000256" key="4">
    <source>
        <dbReference type="ARBA" id="ARBA00023012"/>
    </source>
</evidence>
<dbReference type="Pfam" id="PF00072">
    <property type="entry name" value="Response_reg"/>
    <property type="match status" value="1"/>
</dbReference>
<evidence type="ECO:0000256" key="5">
    <source>
        <dbReference type="PROSITE-ProRule" id="PRU00169"/>
    </source>
</evidence>
<feature type="compositionally biased region" description="Pro residues" evidence="7">
    <location>
        <begin position="1"/>
        <end position="16"/>
    </location>
</feature>
<evidence type="ECO:0000256" key="7">
    <source>
        <dbReference type="SAM" id="MobiDB-lite"/>
    </source>
</evidence>
<dbReference type="SUPFAM" id="SSF52172">
    <property type="entry name" value="CheY-like"/>
    <property type="match status" value="1"/>
</dbReference>
<dbReference type="HOGENOM" id="CLU_248754_0_0_7"/>
<keyword evidence="11" id="KW-0808">Transferase</keyword>
<feature type="modified residue" description="4-aspartylphosphate" evidence="5">
    <location>
        <position position="1407"/>
    </location>
</feature>
<evidence type="ECO:0000259" key="10">
    <source>
        <dbReference type="PROSITE" id="PS50110"/>
    </source>
</evidence>
<gene>
    <name evidence="11" type="ordered locus">DvMF_2373</name>
</gene>
<dbReference type="InterPro" id="IPR011006">
    <property type="entry name" value="CheY-like_superfamily"/>
</dbReference>
<dbReference type="GO" id="GO:0000155">
    <property type="term" value="F:phosphorelay sensor kinase activity"/>
    <property type="evidence" value="ECO:0007669"/>
    <property type="project" value="InterPro"/>
</dbReference>
<dbReference type="Pfam" id="PF02518">
    <property type="entry name" value="HATPase_c"/>
    <property type="match status" value="1"/>
</dbReference>
<dbReference type="InterPro" id="IPR003594">
    <property type="entry name" value="HATPase_dom"/>
</dbReference>
<sequence>MADAPAPPPEGSPPLQQPAAAQGDGTRLRIPPGPLGDSMLGWVLLVVLAAVVATSVTHVLRERERHMDMARLRLEGQLRLMGEHVGGLLQTMDLTLAALAFDMSGSVPDHASPAPPALDAMLRQRLDLLRPNALELALLAPDGQVLTATGPLPAAAIPQLLRVVLPAHRDLLRDFNLLRVQSPLTGLQGNTPPRMLMSRRISGPDGSFAGVVVALVNPVSFHDRYQDYDPDEAECSALLDEDTSPLVVWPPGANAACVRASVAAASGAWPEDVPDARPDAPPGSVRGAPQGTSGDGSAPSPALPPEASPSLDGTSFDDMPDKGIGVSGLRIVETDDALVAVHQLRDFPFRMTMHTPLDLVLSGWRRQTMANVGMTLTLCMAVSLLAWSASRQRGQRLEAETALRRSEARYRTLAENYPGGAIMLFDGDMRCLLADGLGLAGLLAPRQRIEGAIPSDVLPPQVALPFEEQLQLALAGTEVTFTMAVGERIHEVRLRPLHEDRETGMPARCMSVLQDITQREAARMALRHSEARLQEAQQIARMGSFELHMDTGAFVWSAGLYEMLGHDPALPPPPPAEVFAIHAPEELDWYHEHVAIMSDEPVTELQRVFPYRTLGGRQGWGQFRCRVARGPDRLPLHAQGTFQDITSLREAELALRDSEARLNEAQFIARMGSYSVNLRDGEAFWSPGLFRLLDLDPHDGPLVPGEAFRRHAPEAAPWFEAFLATPADRPESTERRSFPYITATGRRGFGRLHMMARHGADGLPEHIRGTFQDITPLHEAEQALRESEARLQEAQQIARMGSFDLDLVHDRADYWSPGLYALLELDPSQPPPPPSRGSAIHSPERVGWFDELRTSRVPVPETVHSETVPYFTASGRKGVGHMQAVVQRGPDGTPVRMRGTFQDITRLHQTEQALRDSEARLLEAQLIAGIGSFDFDIANDVATYWSTGLYALLEVEPGTPLPRPLEGCHIYAPDYAAQFERMITEPADEPESVFWDNIPLRTAKGRRMMGQMKAVVQRGPDGRPVRARGAFQDISRLYEAEQALQRAKEEAESANELKSQFVANISHEMRTPLSGILGIVDVALSRLNDTALPAHDNEQGHYLSMIRNVSEGLLHVINDLLDFSRMEAGRLGLDQVEYDLRAAVSDALAPLAVQAERKGLSLTVHIDADVPARLQGDPLRLRQILVNLAGNAVKFTDTDTGSVHVDVRRSAQCPRPGGCLRFTVQDTGPGITADKLPLLFESFSQADGSHTRRHSGSGLGLAISRHIVRLQGGDIGVNSTPGQGSRFWFTLPIDKDAPQGAATPTDLRLTSPNPADSPDSPEVPGHWGPAKPAEPGAQEAGRPLCVLLAEDNDLNREFLSFFLQERGYEVHLAIDGQEALDRLRGGCTPDSGIGGMQRPPFDVVLMDVQMPVVSGLEATRRIREAAAQGAAWADVPVIALTAHAMQGDRDRFLAEGMDDFVAKPVNREALFAAIERQVARYREKRGATGHGTGGTTGAA</sequence>
<dbReference type="STRING" id="883.DvMF_2373"/>
<evidence type="ECO:0000313" key="11">
    <source>
        <dbReference type="EMBL" id="ACL09314.1"/>
    </source>
</evidence>
<feature type="transmembrane region" description="Helical" evidence="8">
    <location>
        <begin position="369"/>
        <end position="389"/>
    </location>
</feature>
<dbReference type="EC" id="2.7.13.3" evidence="2"/>
<accession>B8DIL6</accession>
<dbReference type="InterPro" id="IPR013656">
    <property type="entry name" value="PAS_4"/>
</dbReference>
<keyword evidence="4" id="KW-0902">Two-component regulatory system</keyword>
<dbReference type="KEGG" id="dvm:DvMF_2373"/>
<dbReference type="SMART" id="SM00388">
    <property type="entry name" value="HisKA"/>
    <property type="match status" value="1"/>
</dbReference>
<keyword evidence="8" id="KW-0472">Membrane</keyword>
<feature type="region of interest" description="Disordered" evidence="7">
    <location>
        <begin position="269"/>
        <end position="319"/>
    </location>
</feature>
<dbReference type="FunFam" id="3.30.565.10:FF:000010">
    <property type="entry name" value="Sensor histidine kinase RcsC"/>
    <property type="match status" value="1"/>
</dbReference>
<evidence type="ECO:0000256" key="2">
    <source>
        <dbReference type="ARBA" id="ARBA00012438"/>
    </source>
</evidence>
<keyword evidence="3 5" id="KW-0597">Phosphoprotein</keyword>
<dbReference type="InterPro" id="IPR004358">
    <property type="entry name" value="Sig_transdc_His_kin-like_C"/>
</dbReference>
<dbReference type="InterPro" id="IPR036890">
    <property type="entry name" value="HATPase_C_sf"/>
</dbReference>